<evidence type="ECO:0000259" key="8">
    <source>
        <dbReference type="PROSITE" id="PS50847"/>
    </source>
</evidence>
<dbReference type="AlphaFoldDB" id="A0A2P8GWK4"/>
<evidence type="ECO:0000256" key="3">
    <source>
        <dbReference type="ARBA" id="ARBA00022729"/>
    </source>
</evidence>
<keyword evidence="6" id="KW-0472">Membrane</keyword>
<dbReference type="NCBIfam" id="TIGR02601">
    <property type="entry name" value="autotrns_rpt"/>
    <property type="match status" value="1"/>
</dbReference>
<evidence type="ECO:0000313" key="9">
    <source>
        <dbReference type="EMBL" id="PSL38347.1"/>
    </source>
</evidence>
<dbReference type="EMBL" id="PYAU01000001">
    <property type="protein sequence ID" value="PSL38347.1"/>
    <property type="molecule type" value="Genomic_DNA"/>
</dbReference>
<dbReference type="InterPro" id="IPR006311">
    <property type="entry name" value="TAT_signal"/>
</dbReference>
<keyword evidence="6" id="KW-1133">Transmembrane helix</keyword>
<evidence type="ECO:0000256" key="5">
    <source>
        <dbReference type="SAM" id="MobiDB-lite"/>
    </source>
</evidence>
<dbReference type="GO" id="GO:0030288">
    <property type="term" value="C:outer membrane-bounded periplasmic space"/>
    <property type="evidence" value="ECO:0007669"/>
    <property type="project" value="InterPro"/>
</dbReference>
<dbReference type="SUPFAM" id="SSF48317">
    <property type="entry name" value="Acid phosphatase/Vanadium-dependent haloperoxidase"/>
    <property type="match status" value="1"/>
</dbReference>
<dbReference type="Proteomes" id="UP000241203">
    <property type="component" value="Unassembled WGS sequence"/>
</dbReference>
<feature type="domain" description="Gram-positive cocci surface proteins LPxTG" evidence="8">
    <location>
        <begin position="649"/>
        <end position="686"/>
    </location>
</feature>
<dbReference type="PROSITE" id="PS51318">
    <property type="entry name" value="TAT"/>
    <property type="match status" value="1"/>
</dbReference>
<dbReference type="InterPro" id="IPR001011">
    <property type="entry name" value="Acid_Pase_classA_bac"/>
</dbReference>
<keyword evidence="1" id="KW-0134">Cell wall</keyword>
<dbReference type="InterPro" id="IPR000326">
    <property type="entry name" value="PAP2/HPO"/>
</dbReference>
<evidence type="ECO:0000256" key="4">
    <source>
        <dbReference type="ARBA" id="ARBA00023088"/>
    </source>
</evidence>
<keyword evidence="3 7" id="KW-0732">Signal</keyword>
<feature type="chain" id="PRO_5015199256" evidence="7">
    <location>
        <begin position="36"/>
        <end position="686"/>
    </location>
</feature>
<comment type="caution">
    <text evidence="9">The sequence shown here is derived from an EMBL/GenBank/DDBJ whole genome shotgun (WGS) entry which is preliminary data.</text>
</comment>
<name>A0A2P8GWK4_9MICO</name>
<evidence type="ECO:0000313" key="10">
    <source>
        <dbReference type="Proteomes" id="UP000241203"/>
    </source>
</evidence>
<keyword evidence="2" id="KW-0964">Secreted</keyword>
<dbReference type="SMART" id="SM00014">
    <property type="entry name" value="acidPPc"/>
    <property type="match status" value="1"/>
</dbReference>
<dbReference type="InterPro" id="IPR019931">
    <property type="entry name" value="LPXTG_anchor"/>
</dbReference>
<dbReference type="Gene3D" id="1.20.144.10">
    <property type="entry name" value="Phosphatidic acid phosphatase type 2/haloperoxidase"/>
    <property type="match status" value="1"/>
</dbReference>
<sequence>MTTSRTRTSGRRRTAIIGGTAVAAILLGGAAPAQAAGEDAIAPQAGTYGFYVDAYRDNTSALTTPETNPSIGLLSQMLEYWQPGPTWDTGTALVPEVLDANIDRSIQITQTRTDEEATRAYLIDRRNQNYSAIDGLGVYADAFRTASNAGTTIPDTIPADATTTKYDDAGNSNGTWADTVSEVGAVVSLVNTIRGSYATSNNAKNYYGYPRPFRWSDDVEVLPTLEPVKKPVEEAAGDNGYPSGHTNAGYLASYALAYAFPEQYADLLASASDIGNSRIVAGMHSPADVIGGRILATAIAASVLNDPANAALLGEARTEALALLASSATTADDDSASALDEDDVIARLTYGLPRTGDTTLPVVVPKGAEVLLETRMPYLTDEQRRWVLQSTGLGSGYALLDDAEGWGRLDLALAVQGYGAFDTDVIADMDASDGGFSAADTWSNDIEGDGSLTKQGSGVLTLAGDNAYLGGTTVTGGTLVAASPSALGDGSVTTDGGELEDTVDGTIAIAGDFAQSTSSTLSLTLEDTAALAITGEASFGGALEVSFADGATPADDVVLATYGSLATAGRFSSVDISGLPAGYEPELEYRAGALHLVNAAAEGAEPQPGDGDGGGEPGTGTPGTGTPGAGDGGSDAGTGAGDPEAGDDLAVTGAADLTPAILAAATLLLGGALALLLVRRRRRGDA</sequence>
<accession>A0A2P8GWK4</accession>
<dbReference type="InterPro" id="IPR013425">
    <property type="entry name" value="Autotrns_rpt"/>
</dbReference>
<protein>
    <submittedName>
        <fullName evidence="9">Autotransporter-associated beta strand protein</fullName>
    </submittedName>
</protein>
<feature type="transmembrane region" description="Helical" evidence="6">
    <location>
        <begin position="657"/>
        <end position="678"/>
    </location>
</feature>
<organism evidence="9 10">
    <name type="scientific">Labedella gwakjiensis</name>
    <dbReference type="NCBI Taxonomy" id="390269"/>
    <lineage>
        <taxon>Bacteria</taxon>
        <taxon>Bacillati</taxon>
        <taxon>Actinomycetota</taxon>
        <taxon>Actinomycetes</taxon>
        <taxon>Micrococcales</taxon>
        <taxon>Microbacteriaceae</taxon>
        <taxon>Labedella</taxon>
    </lineage>
</organism>
<evidence type="ECO:0000256" key="6">
    <source>
        <dbReference type="SAM" id="Phobius"/>
    </source>
</evidence>
<gene>
    <name evidence="9" type="ORF">CLV49_1968</name>
</gene>
<keyword evidence="4" id="KW-0572">Peptidoglycan-anchor</keyword>
<keyword evidence="6" id="KW-0812">Transmembrane</keyword>
<feature type="region of interest" description="Disordered" evidence="5">
    <location>
        <begin position="603"/>
        <end position="649"/>
    </location>
</feature>
<dbReference type="GO" id="GO:0003993">
    <property type="term" value="F:acid phosphatase activity"/>
    <property type="evidence" value="ECO:0007669"/>
    <property type="project" value="InterPro"/>
</dbReference>
<dbReference type="PROSITE" id="PS50847">
    <property type="entry name" value="GRAM_POS_ANCHORING"/>
    <property type="match status" value="1"/>
</dbReference>
<feature type="signal peptide" evidence="7">
    <location>
        <begin position="1"/>
        <end position="35"/>
    </location>
</feature>
<dbReference type="Pfam" id="PF12951">
    <property type="entry name" value="PATR"/>
    <property type="match status" value="1"/>
</dbReference>
<dbReference type="Pfam" id="PF01569">
    <property type="entry name" value="PAP2"/>
    <property type="match status" value="1"/>
</dbReference>
<evidence type="ECO:0000256" key="2">
    <source>
        <dbReference type="ARBA" id="ARBA00022525"/>
    </source>
</evidence>
<evidence type="ECO:0000256" key="1">
    <source>
        <dbReference type="ARBA" id="ARBA00022512"/>
    </source>
</evidence>
<dbReference type="InterPro" id="IPR036938">
    <property type="entry name" value="PAP2/HPO_sf"/>
</dbReference>
<dbReference type="RefSeq" id="WP_243696626.1">
    <property type="nucleotide sequence ID" value="NZ_PYAU01000001.1"/>
</dbReference>
<feature type="compositionally biased region" description="Gly residues" evidence="5">
    <location>
        <begin position="610"/>
        <end position="640"/>
    </location>
</feature>
<reference evidence="9 10" key="1">
    <citation type="submission" date="2018-03" db="EMBL/GenBank/DDBJ databases">
        <title>Genomic Encyclopedia of Archaeal and Bacterial Type Strains, Phase II (KMG-II): from individual species to whole genera.</title>
        <authorList>
            <person name="Goeker M."/>
        </authorList>
    </citation>
    <scope>NUCLEOTIDE SEQUENCE [LARGE SCALE GENOMIC DNA]</scope>
    <source>
        <strain evidence="9 10">DSM 21548</strain>
    </source>
</reference>
<evidence type="ECO:0000256" key="7">
    <source>
        <dbReference type="SAM" id="SignalP"/>
    </source>
</evidence>
<proteinExistence type="predicted"/>
<dbReference type="CDD" id="cd03397">
    <property type="entry name" value="PAP2_acid_phosphatase"/>
    <property type="match status" value="1"/>
</dbReference>